<reference evidence="3" key="1">
    <citation type="submission" date="2018-06" db="EMBL/GenBank/DDBJ databases">
        <title>Genome assembly of Danube salmon.</title>
        <authorList>
            <person name="Macqueen D.J."/>
            <person name="Gundappa M.K."/>
        </authorList>
    </citation>
    <scope>NUCLEOTIDE SEQUENCE [LARGE SCALE GENOMIC DNA]</scope>
</reference>
<sequence>MGRSDMLMDTRRHFLVLQYPITAVMEVKDQLIDWASRAGVQWLSTVIPTHHVNALIFFFIISNLTVDLFAFFIPLLVFYLSFISMVICTLRIFQSSKAWENFSALTTLLTRFEPGLDVEQAESNFGWNNLEPYLYFLISVFFIIFSFPVADKGVCGCGCVCVCVCVCEYVGVCV</sequence>
<dbReference type="Ensembl" id="ENSHHUT00000018076.1">
    <property type="protein sequence ID" value="ENSHHUP00000017439.1"/>
    <property type="gene ID" value="ENSHHUG00000010871.1"/>
</dbReference>
<protein>
    <submittedName>
        <fullName evidence="2">Uncharacterized protein</fullName>
    </submittedName>
</protein>
<feature type="transmembrane region" description="Helical" evidence="1">
    <location>
        <begin position="68"/>
        <end position="93"/>
    </location>
</feature>
<dbReference type="Proteomes" id="UP000314982">
    <property type="component" value="Unassembled WGS sequence"/>
</dbReference>
<keyword evidence="1" id="KW-1133">Transmembrane helix</keyword>
<feature type="transmembrane region" description="Helical" evidence="1">
    <location>
        <begin position="42"/>
        <end position="62"/>
    </location>
</feature>
<keyword evidence="1" id="KW-0472">Membrane</keyword>
<dbReference type="GO" id="GO:0030968">
    <property type="term" value="P:endoplasmic reticulum unfolded protein response"/>
    <property type="evidence" value="ECO:0007669"/>
    <property type="project" value="TreeGrafter"/>
</dbReference>
<dbReference type="PANTHER" id="PTHR13098">
    <property type="entry name" value="WOLFRAMIN"/>
    <property type="match status" value="1"/>
</dbReference>
<dbReference type="GeneTree" id="ENSGT00390000016928"/>
<organism evidence="2 3">
    <name type="scientific">Hucho hucho</name>
    <name type="common">huchen</name>
    <dbReference type="NCBI Taxonomy" id="62062"/>
    <lineage>
        <taxon>Eukaryota</taxon>
        <taxon>Metazoa</taxon>
        <taxon>Chordata</taxon>
        <taxon>Craniata</taxon>
        <taxon>Vertebrata</taxon>
        <taxon>Euteleostomi</taxon>
        <taxon>Actinopterygii</taxon>
        <taxon>Neopterygii</taxon>
        <taxon>Teleostei</taxon>
        <taxon>Protacanthopterygii</taxon>
        <taxon>Salmoniformes</taxon>
        <taxon>Salmonidae</taxon>
        <taxon>Salmoninae</taxon>
        <taxon>Hucho</taxon>
    </lineage>
</organism>
<name>A0A4W5L0M6_9TELE</name>
<evidence type="ECO:0000313" key="3">
    <source>
        <dbReference type="Proteomes" id="UP000314982"/>
    </source>
</evidence>
<reference evidence="2" key="2">
    <citation type="submission" date="2025-08" db="UniProtKB">
        <authorList>
            <consortium name="Ensembl"/>
        </authorList>
    </citation>
    <scope>IDENTIFICATION</scope>
</reference>
<proteinExistence type="predicted"/>
<dbReference type="GO" id="GO:0055074">
    <property type="term" value="P:calcium ion homeostasis"/>
    <property type="evidence" value="ECO:0007669"/>
    <property type="project" value="TreeGrafter"/>
</dbReference>
<accession>A0A4W5L0M6</accession>
<dbReference type="AlphaFoldDB" id="A0A4W5L0M6"/>
<dbReference type="STRING" id="62062.ENSHHUP00000017439"/>
<keyword evidence="3" id="KW-1185">Reference proteome</keyword>
<dbReference type="GO" id="GO:0005789">
    <property type="term" value="C:endoplasmic reticulum membrane"/>
    <property type="evidence" value="ECO:0007669"/>
    <property type="project" value="TreeGrafter"/>
</dbReference>
<feature type="transmembrane region" description="Helical" evidence="1">
    <location>
        <begin position="133"/>
        <end position="150"/>
    </location>
</feature>
<reference evidence="2" key="3">
    <citation type="submission" date="2025-09" db="UniProtKB">
        <authorList>
            <consortium name="Ensembl"/>
        </authorList>
    </citation>
    <scope>IDENTIFICATION</scope>
</reference>
<evidence type="ECO:0000256" key="1">
    <source>
        <dbReference type="SAM" id="Phobius"/>
    </source>
</evidence>
<keyword evidence="1" id="KW-0812">Transmembrane</keyword>
<dbReference type="InterPro" id="IPR026209">
    <property type="entry name" value="Wolframin_fam"/>
</dbReference>
<evidence type="ECO:0000313" key="2">
    <source>
        <dbReference type="Ensembl" id="ENSHHUP00000017439.1"/>
    </source>
</evidence>
<dbReference type="PANTHER" id="PTHR13098:SF4">
    <property type="entry name" value="WOLFRAMIN"/>
    <property type="match status" value="1"/>
</dbReference>